<gene>
    <name evidence="1" type="ORF">HPULCUR_005825</name>
</gene>
<proteinExistence type="predicted"/>
<sequence length="146" mass="16367">MILHAIDIRFTDTESICVSDAAYHHLFYSSRTKLGHDTFIAPQPYQVQTGTPSPSYVDGGLNPIKVSQQFKFIPFEQFSTLLDTLDSWIFSSQDDDSTDTLIENNRWYASGKPWSTESDEPRAVSVQHGLLCSASLCQGILQKLCT</sequence>
<dbReference type="EMBL" id="BAABUJ010000015">
    <property type="protein sequence ID" value="GAA5800395.1"/>
    <property type="molecule type" value="Genomic_DNA"/>
</dbReference>
<protein>
    <submittedName>
        <fullName evidence="1">Uncharacterized protein</fullName>
    </submittedName>
</protein>
<keyword evidence="2" id="KW-1185">Reference proteome</keyword>
<evidence type="ECO:0000313" key="1">
    <source>
        <dbReference type="EMBL" id="GAA5800395.1"/>
    </source>
</evidence>
<evidence type="ECO:0000313" key="2">
    <source>
        <dbReference type="Proteomes" id="UP001476247"/>
    </source>
</evidence>
<accession>A0ABP9Y115</accession>
<dbReference type="Proteomes" id="UP001476247">
    <property type="component" value="Unassembled WGS sequence"/>
</dbReference>
<reference evidence="1 2" key="1">
    <citation type="submission" date="2024-04" db="EMBL/GenBank/DDBJ databases">
        <title>genome sequences of Mucor flavus KT1a and Helicostylum pulchrum KT1b strains isolation_sourced from the surface of a dry-aged beef.</title>
        <authorList>
            <person name="Toyotome T."/>
            <person name="Hosono M."/>
            <person name="Torimaru M."/>
            <person name="Fukuda K."/>
            <person name="Mikami N."/>
        </authorList>
    </citation>
    <scope>NUCLEOTIDE SEQUENCE [LARGE SCALE GENOMIC DNA]</scope>
    <source>
        <strain evidence="1 2">KT1b</strain>
    </source>
</reference>
<organism evidence="1 2">
    <name type="scientific">Helicostylum pulchrum</name>
    <dbReference type="NCBI Taxonomy" id="562976"/>
    <lineage>
        <taxon>Eukaryota</taxon>
        <taxon>Fungi</taxon>
        <taxon>Fungi incertae sedis</taxon>
        <taxon>Mucoromycota</taxon>
        <taxon>Mucoromycotina</taxon>
        <taxon>Mucoromycetes</taxon>
        <taxon>Mucorales</taxon>
        <taxon>Mucorineae</taxon>
        <taxon>Mucoraceae</taxon>
        <taxon>Helicostylum</taxon>
    </lineage>
</organism>
<name>A0ABP9Y115_9FUNG</name>
<comment type="caution">
    <text evidence="1">The sequence shown here is derived from an EMBL/GenBank/DDBJ whole genome shotgun (WGS) entry which is preliminary data.</text>
</comment>